<evidence type="ECO:0000256" key="2">
    <source>
        <dbReference type="ARBA" id="ARBA00023235"/>
    </source>
</evidence>
<dbReference type="EC" id="5.1.1.13" evidence="4"/>
<dbReference type="EMBL" id="JACBZX010000001">
    <property type="protein sequence ID" value="NYG36458.1"/>
    <property type="molecule type" value="Genomic_DNA"/>
</dbReference>
<dbReference type="RefSeq" id="WP_246313344.1">
    <property type="nucleotide sequence ID" value="NZ_JACBZX010000001.1"/>
</dbReference>
<reference evidence="4 5" key="1">
    <citation type="submission" date="2020-07" db="EMBL/GenBank/DDBJ databases">
        <title>Sequencing the genomes of 1000 actinobacteria strains.</title>
        <authorList>
            <person name="Klenk H.-P."/>
        </authorList>
    </citation>
    <scope>NUCLEOTIDE SEQUENCE [LARGE SCALE GENOMIC DNA]</scope>
    <source>
        <strain evidence="4 5">DSM 24723</strain>
    </source>
</reference>
<dbReference type="Pfam" id="PF01177">
    <property type="entry name" value="Asp_Glu_race"/>
    <property type="match status" value="1"/>
</dbReference>
<sequence>MPTTSAPTASAPSPDTRAAEADGSPAGSPLQTLGLVGGMSWHSTATYYRIVNEQVAAARGGHSSAKVVLESLDFAEIRECQIAQDWDRAGGLIAGAAVRCQDSGADVVAICTNLMHRVAPQVEQALSVPLVHIGDAVAAAARREGWSTLGILGTDGVMSQPFYADRLAEHGVAAVVPGPEARADVDRIIFDELTHGTIREESRERYLRVIDDLAAAGAEAVVLACTEIGLLVGPDVSPLPVIDSAEVHAHELAARALGQA</sequence>
<gene>
    <name evidence="4" type="ORF">BJY28_000927</name>
</gene>
<evidence type="ECO:0000313" key="4">
    <source>
        <dbReference type="EMBL" id="NYG36458.1"/>
    </source>
</evidence>
<dbReference type="Gene3D" id="3.40.50.1860">
    <property type="match status" value="2"/>
</dbReference>
<protein>
    <submittedName>
        <fullName evidence="4">Aspartate racemase</fullName>
        <ecNumber evidence="4">5.1.1.13</ecNumber>
    </submittedName>
</protein>
<comment type="similarity">
    <text evidence="1">Belongs to the aspartate/glutamate racemases family.</text>
</comment>
<comment type="caution">
    <text evidence="4">The sequence shown here is derived from an EMBL/GenBank/DDBJ whole genome shotgun (WGS) entry which is preliminary data.</text>
</comment>
<keyword evidence="2 4" id="KW-0413">Isomerase</keyword>
<feature type="compositionally biased region" description="Low complexity" evidence="3">
    <location>
        <begin position="1"/>
        <end position="14"/>
    </location>
</feature>
<dbReference type="NCBIfam" id="TIGR00035">
    <property type="entry name" value="asp_race"/>
    <property type="match status" value="1"/>
</dbReference>
<evidence type="ECO:0000256" key="3">
    <source>
        <dbReference type="SAM" id="MobiDB-lite"/>
    </source>
</evidence>
<keyword evidence="5" id="KW-1185">Reference proteome</keyword>
<feature type="region of interest" description="Disordered" evidence="3">
    <location>
        <begin position="1"/>
        <end position="29"/>
    </location>
</feature>
<dbReference type="InterPro" id="IPR001920">
    <property type="entry name" value="Asp/Glu_race"/>
</dbReference>
<dbReference type="SUPFAM" id="SSF53681">
    <property type="entry name" value="Aspartate/glutamate racemase"/>
    <property type="match status" value="2"/>
</dbReference>
<dbReference type="Proteomes" id="UP000592181">
    <property type="component" value="Unassembled WGS sequence"/>
</dbReference>
<evidence type="ECO:0000256" key="1">
    <source>
        <dbReference type="ARBA" id="ARBA00007847"/>
    </source>
</evidence>
<organism evidence="4 5">
    <name type="scientific">Janibacter alkaliphilus</name>
    <dbReference type="NCBI Taxonomy" id="1069963"/>
    <lineage>
        <taxon>Bacteria</taxon>
        <taxon>Bacillati</taxon>
        <taxon>Actinomycetota</taxon>
        <taxon>Actinomycetes</taxon>
        <taxon>Micrococcales</taxon>
        <taxon>Intrasporangiaceae</taxon>
        <taxon>Janibacter</taxon>
    </lineage>
</organism>
<evidence type="ECO:0000313" key="5">
    <source>
        <dbReference type="Proteomes" id="UP000592181"/>
    </source>
</evidence>
<proteinExistence type="inferred from homology"/>
<dbReference type="InterPro" id="IPR015942">
    <property type="entry name" value="Asp/Glu/hydantoin_racemase"/>
</dbReference>
<dbReference type="GO" id="GO:0047689">
    <property type="term" value="F:aspartate racemase activity"/>
    <property type="evidence" value="ECO:0007669"/>
    <property type="project" value="UniProtKB-EC"/>
</dbReference>
<accession>A0A852X1Z4</accession>
<name>A0A852X1Z4_9MICO</name>
<dbReference type="InterPro" id="IPR004380">
    <property type="entry name" value="Asp_race"/>
</dbReference>
<dbReference type="PANTHER" id="PTHR21198">
    <property type="entry name" value="GLUTAMATE RACEMASE"/>
    <property type="match status" value="1"/>
</dbReference>
<dbReference type="AlphaFoldDB" id="A0A852X1Z4"/>
<dbReference type="PANTHER" id="PTHR21198:SF7">
    <property type="entry name" value="ASPARTATE-GLUTAMATE RACEMASE FAMILY"/>
    <property type="match status" value="1"/>
</dbReference>